<reference evidence="1 2" key="1">
    <citation type="submission" date="2016-08" db="EMBL/GenBank/DDBJ databases">
        <authorList>
            <person name="Loux V."/>
            <person name="Rue O."/>
        </authorList>
    </citation>
    <scope>NUCLEOTIDE SEQUENCE [LARGE SCALE GENOMIC DNA]</scope>
    <source>
        <strain evidence="1 2">AFSSA_08CEB44bac</strain>
    </source>
</reference>
<proteinExistence type="predicted"/>
<evidence type="ECO:0000313" key="2">
    <source>
        <dbReference type="Proteomes" id="UP000242164"/>
    </source>
</evidence>
<comment type="caution">
    <text evidence="1">The sequence shown here is derived from an EMBL/GenBank/DDBJ whole genome shotgun (WGS) entry which is preliminary data.</text>
</comment>
<name>A0AAX2CFE4_9BACI</name>
<dbReference type="RefSeq" id="WP_087098414.1">
    <property type="nucleotide sequence ID" value="NZ_CP066179.1"/>
</dbReference>
<gene>
    <name evidence="1" type="ORF">BCB44BAC_01589</name>
</gene>
<organism evidence="1 2">
    <name type="scientific">Bacillus cytotoxicus</name>
    <dbReference type="NCBI Taxonomy" id="580165"/>
    <lineage>
        <taxon>Bacteria</taxon>
        <taxon>Bacillati</taxon>
        <taxon>Bacillota</taxon>
        <taxon>Bacilli</taxon>
        <taxon>Bacillales</taxon>
        <taxon>Bacillaceae</taxon>
        <taxon>Bacillus</taxon>
        <taxon>Bacillus cereus group</taxon>
    </lineage>
</organism>
<sequence length="158" mass="18666">MIEKTLLLGEPLTIIRFEILDMIQKANRQTSSVLEAFNELNEHEYENKTLAMNDVNLNLVFIHNNNLFVKVYNKKEVKVFKNLMFNDLNEDKQYIMFIDNMNNDYLALIKKISRSLQLKFKQNNIKVNRIQSLEDQIIGDSLKTSLVIEGEFGYERTR</sequence>
<accession>A0AAX2CFE4</accession>
<dbReference type="Proteomes" id="UP000242164">
    <property type="component" value="Unassembled WGS sequence"/>
</dbReference>
<protein>
    <submittedName>
        <fullName evidence="1">Uncharacterized protein</fullName>
    </submittedName>
</protein>
<evidence type="ECO:0000313" key="1">
    <source>
        <dbReference type="EMBL" id="SCL89708.1"/>
    </source>
</evidence>
<dbReference type="EMBL" id="FMIK01000022">
    <property type="protein sequence ID" value="SCL89708.1"/>
    <property type="molecule type" value="Genomic_DNA"/>
</dbReference>
<dbReference type="AlphaFoldDB" id="A0AAX2CFE4"/>